<dbReference type="Proteomes" id="UP001056778">
    <property type="component" value="Chromosome 2"/>
</dbReference>
<protein>
    <submittedName>
        <fullName evidence="1">Thump domain containing protein 1-related</fullName>
    </submittedName>
</protein>
<organism evidence="1 2">
    <name type="scientific">Holotrichia oblita</name>
    <name type="common">Chafer beetle</name>
    <dbReference type="NCBI Taxonomy" id="644536"/>
    <lineage>
        <taxon>Eukaryota</taxon>
        <taxon>Metazoa</taxon>
        <taxon>Ecdysozoa</taxon>
        <taxon>Arthropoda</taxon>
        <taxon>Hexapoda</taxon>
        <taxon>Insecta</taxon>
        <taxon>Pterygota</taxon>
        <taxon>Neoptera</taxon>
        <taxon>Endopterygota</taxon>
        <taxon>Coleoptera</taxon>
        <taxon>Polyphaga</taxon>
        <taxon>Scarabaeiformia</taxon>
        <taxon>Scarabaeidae</taxon>
        <taxon>Melolonthinae</taxon>
        <taxon>Holotrichia</taxon>
    </lineage>
</organism>
<accession>A0ACB9TQ59</accession>
<sequence>MHYGGKKKYARTKQYTLGCDEKGFLCSCNGHEKECIRECYNILNKYVEKILPKEAKEANNSSSEPLNESKDIEAELQDEIASLKSDNQEVKHSERLFQVIESGAKNFLFIRAKVVDPVALASSIVEDIAATKQLQTRHLIRLVPVEITCKAYIDNIKKACSELLERHFKDSAKTFSIVYNHRNNNTSNLTRDVVITQIANLVNEYRNDHVVDLTNAEVTIVIEVIKSIALLAVIPKYLFYKKFNLHAIGNKNDTQSSEQEGIN</sequence>
<keyword evidence="2" id="KW-1185">Reference proteome</keyword>
<name>A0ACB9TQ59_HOLOL</name>
<proteinExistence type="predicted"/>
<dbReference type="EMBL" id="CM043016">
    <property type="protein sequence ID" value="KAI4468902.1"/>
    <property type="molecule type" value="Genomic_DNA"/>
</dbReference>
<evidence type="ECO:0000313" key="1">
    <source>
        <dbReference type="EMBL" id="KAI4468902.1"/>
    </source>
</evidence>
<comment type="caution">
    <text evidence="1">The sequence shown here is derived from an EMBL/GenBank/DDBJ whole genome shotgun (WGS) entry which is preliminary data.</text>
</comment>
<gene>
    <name evidence="1" type="ORF">MML48_2g00006724</name>
</gene>
<evidence type="ECO:0000313" key="2">
    <source>
        <dbReference type="Proteomes" id="UP001056778"/>
    </source>
</evidence>
<reference evidence="1" key="1">
    <citation type="submission" date="2022-04" db="EMBL/GenBank/DDBJ databases">
        <title>Chromosome-scale genome assembly of Holotrichia oblita Faldermann.</title>
        <authorList>
            <person name="Rongchong L."/>
        </authorList>
    </citation>
    <scope>NUCLEOTIDE SEQUENCE</scope>
    <source>
        <strain evidence="1">81SQS9</strain>
    </source>
</reference>